<dbReference type="Gene3D" id="2.60.420.10">
    <property type="entry name" value="Maltose phosphorylase, domain 3"/>
    <property type="match status" value="1"/>
</dbReference>
<dbReference type="InterPro" id="IPR013737">
    <property type="entry name" value="Bac_rhamnosid_N"/>
</dbReference>
<evidence type="ECO:0000256" key="3">
    <source>
        <dbReference type="ARBA" id="ARBA00022801"/>
    </source>
</evidence>
<feature type="compositionally biased region" description="Low complexity" evidence="4">
    <location>
        <begin position="7"/>
        <end position="21"/>
    </location>
</feature>
<keyword evidence="3" id="KW-0378">Hydrolase</keyword>
<evidence type="ECO:0000256" key="4">
    <source>
        <dbReference type="SAM" id="MobiDB-lite"/>
    </source>
</evidence>
<dbReference type="RefSeq" id="WP_220196113.1">
    <property type="nucleotide sequence ID" value="NZ_BNJF01000002.1"/>
</dbReference>
<dbReference type="EC" id="3.2.1.40" evidence="2"/>
<dbReference type="InterPro" id="IPR012341">
    <property type="entry name" value="6hp_glycosidase-like_sf"/>
</dbReference>
<dbReference type="Pfam" id="PF08531">
    <property type="entry name" value="Bac_rhamnosid_N"/>
    <property type="match status" value="1"/>
</dbReference>
<dbReference type="Gene3D" id="1.50.10.10">
    <property type="match status" value="1"/>
</dbReference>
<dbReference type="EMBL" id="BNJF01000002">
    <property type="protein sequence ID" value="GHO46755.1"/>
    <property type="molecule type" value="Genomic_DNA"/>
</dbReference>
<dbReference type="Proteomes" id="UP000612362">
    <property type="component" value="Unassembled WGS sequence"/>
</dbReference>
<evidence type="ECO:0000259" key="7">
    <source>
        <dbReference type="Pfam" id="PF17389"/>
    </source>
</evidence>
<evidence type="ECO:0000259" key="6">
    <source>
        <dbReference type="Pfam" id="PF08531"/>
    </source>
</evidence>
<feature type="domain" description="Alpha-L-rhamnosidase concanavalin-like" evidence="5">
    <location>
        <begin position="344"/>
        <end position="442"/>
    </location>
</feature>
<evidence type="ECO:0000256" key="1">
    <source>
        <dbReference type="ARBA" id="ARBA00001445"/>
    </source>
</evidence>
<dbReference type="InterPro" id="IPR016007">
    <property type="entry name" value="Alpha_rhamnosid"/>
</dbReference>
<dbReference type="Pfam" id="PF17390">
    <property type="entry name" value="Bac_rhamnosid_C"/>
    <property type="match status" value="1"/>
</dbReference>
<dbReference type="GO" id="GO:0030596">
    <property type="term" value="F:alpha-L-rhamnosidase activity"/>
    <property type="evidence" value="ECO:0007669"/>
    <property type="project" value="UniProtKB-EC"/>
</dbReference>
<gene>
    <name evidence="9" type="ORF">KSX_49180</name>
</gene>
<dbReference type="Gene3D" id="2.60.120.260">
    <property type="entry name" value="Galactose-binding domain-like"/>
    <property type="match status" value="2"/>
</dbReference>
<dbReference type="GO" id="GO:0005975">
    <property type="term" value="P:carbohydrate metabolic process"/>
    <property type="evidence" value="ECO:0007669"/>
    <property type="project" value="InterPro"/>
</dbReference>
<proteinExistence type="predicted"/>
<dbReference type="Gene3D" id="2.60.40.10">
    <property type="entry name" value="Immunoglobulins"/>
    <property type="match status" value="1"/>
</dbReference>
<reference evidence="9" key="1">
    <citation type="submission" date="2020-10" db="EMBL/GenBank/DDBJ databases">
        <title>Taxonomic study of unclassified bacteria belonging to the class Ktedonobacteria.</title>
        <authorList>
            <person name="Yabe S."/>
            <person name="Wang C.M."/>
            <person name="Zheng Y."/>
            <person name="Sakai Y."/>
            <person name="Cavaletti L."/>
            <person name="Monciardini P."/>
            <person name="Donadio S."/>
        </authorList>
    </citation>
    <scope>NUCLEOTIDE SEQUENCE</scope>
    <source>
        <strain evidence="9">SOSP1-1</strain>
    </source>
</reference>
<evidence type="ECO:0000256" key="2">
    <source>
        <dbReference type="ARBA" id="ARBA00012652"/>
    </source>
</evidence>
<dbReference type="SUPFAM" id="SSF48208">
    <property type="entry name" value="Six-hairpin glycosidases"/>
    <property type="match status" value="1"/>
</dbReference>
<organism evidence="9 10">
    <name type="scientific">Ktedonospora formicarum</name>
    <dbReference type="NCBI Taxonomy" id="2778364"/>
    <lineage>
        <taxon>Bacteria</taxon>
        <taxon>Bacillati</taxon>
        <taxon>Chloroflexota</taxon>
        <taxon>Ktedonobacteria</taxon>
        <taxon>Ktedonobacterales</taxon>
        <taxon>Ktedonobacteraceae</taxon>
        <taxon>Ktedonospora</taxon>
    </lineage>
</organism>
<accession>A0A8J3I4Z4</accession>
<dbReference type="PANTHER" id="PTHR33307:SF6">
    <property type="entry name" value="ALPHA-RHAMNOSIDASE (EUROFUNG)-RELATED"/>
    <property type="match status" value="1"/>
</dbReference>
<evidence type="ECO:0000259" key="8">
    <source>
        <dbReference type="Pfam" id="PF17390"/>
    </source>
</evidence>
<dbReference type="AlphaFoldDB" id="A0A8J3I4Z4"/>
<feature type="domain" description="Bacterial alpha-L-rhamnosidase N-terminal" evidence="6">
    <location>
        <begin position="166"/>
        <end position="334"/>
    </location>
</feature>
<comment type="catalytic activity">
    <reaction evidence="1">
        <text>Hydrolysis of terminal non-reducing alpha-L-rhamnose residues in alpha-L-rhamnosides.</text>
        <dbReference type="EC" id="3.2.1.40"/>
    </reaction>
</comment>
<comment type="caution">
    <text evidence="9">The sequence shown here is derived from an EMBL/GenBank/DDBJ whole genome shotgun (WGS) entry which is preliminary data.</text>
</comment>
<feature type="domain" description="Alpha-L-rhamnosidase six-hairpin glycosidase" evidence="7">
    <location>
        <begin position="447"/>
        <end position="794"/>
    </location>
</feature>
<dbReference type="PANTHER" id="PTHR33307">
    <property type="entry name" value="ALPHA-RHAMNOSIDASE (EUROFUNG)"/>
    <property type="match status" value="1"/>
</dbReference>
<dbReference type="InterPro" id="IPR013783">
    <property type="entry name" value="Ig-like_fold"/>
</dbReference>
<protein>
    <recommendedName>
        <fullName evidence="2">alpha-L-rhamnosidase</fullName>
        <ecNumber evidence="2">3.2.1.40</ecNumber>
    </recommendedName>
</protein>
<dbReference type="Pfam" id="PF05592">
    <property type="entry name" value="Bac_rhamnosid"/>
    <property type="match status" value="1"/>
</dbReference>
<evidence type="ECO:0000313" key="10">
    <source>
        <dbReference type="Proteomes" id="UP000612362"/>
    </source>
</evidence>
<keyword evidence="10" id="KW-1185">Reference proteome</keyword>
<evidence type="ECO:0000259" key="5">
    <source>
        <dbReference type="Pfam" id="PF05592"/>
    </source>
</evidence>
<dbReference type="InterPro" id="IPR008902">
    <property type="entry name" value="Rhamnosid_concanavalin"/>
</dbReference>
<name>A0A8J3I4Z4_9CHLR</name>
<feature type="domain" description="Alpha-L-rhamnosidase C-terminal" evidence="8">
    <location>
        <begin position="796"/>
        <end position="868"/>
    </location>
</feature>
<dbReference type="Pfam" id="PF25788">
    <property type="entry name" value="Ig_Rha78A_N"/>
    <property type="match status" value="1"/>
</dbReference>
<feature type="region of interest" description="Disordered" evidence="4">
    <location>
        <begin position="1"/>
        <end position="21"/>
    </location>
</feature>
<dbReference type="InterPro" id="IPR008928">
    <property type="entry name" value="6-hairpin_glycosidase_sf"/>
</dbReference>
<dbReference type="InterPro" id="IPR035396">
    <property type="entry name" value="Bac_rhamnosid6H"/>
</dbReference>
<dbReference type="InterPro" id="IPR035398">
    <property type="entry name" value="Bac_rhamnosid_C"/>
</dbReference>
<dbReference type="Pfam" id="PF17389">
    <property type="entry name" value="Bac_rhamnosid6H"/>
    <property type="match status" value="1"/>
</dbReference>
<dbReference type="PIRSF" id="PIRSF010631">
    <property type="entry name" value="A-rhamnsds"/>
    <property type="match status" value="1"/>
</dbReference>
<sequence length="884" mass="98609">MTDQHDSQTTPSTTTTHSKISQTTIANLRFEHLKDTLGIGTDRPRLSWTIETTTPNWRQRGYELEVYTTDGELKGQTGLVDSEQSVLVPWPFEPLHSREGLSVRLRIHESNGQHSDWSALYSVEAGLLSPDDWSARFVTPDWEEDTSQPGAHPLLRHEFDVQPGLKQARLYVTALGLYESHLNGTVIGDHTLAPGWTSYTHRLRYQTFDVTSHLHEGRNAIGAMLGDGWYRGRLGFNGGQRNHYGDQLALLAQLELTYEDGTTERVVTDPSWHAARGPILASGIYDGETYDARQDHPGWSTPGHDDHDWFPVRSVERDLNTLVAPTGPAVRRVELVTPLSITTSPSGRTIIDFGQNLVGRLRLTVRGEAGQTITLRHAEVLEDGELCTRLLRHAQATDHYTLRGGDTETWEPRFTFHGFRYAEVEGWPGELQLDNLRAVVCHSDMERIGWFECSNSLLNQLHSNVIWSMRGNFVDIPTDCPQRDERMGWTGDIQVFSPTASFLYNTAGFLTSWLADVAFDQADAGGVVPFVVPNLLDKDVPPAAAWGDAGVVVPWVLYQRSGDAGILATQFASMRAWVDTIAERAGSTRLWNTGFQYGDWLDPRAPAERADDARTDKYLIATAYFAYSSELLSQAAQVLGDTENAERYSKLAQEVRVAFNREYVTPGGRVLSDSTTAYALALQFNLLETTEHRQRAGKRLAELVRESGYHISTGFVGTPLICDALCAAGEEAVAYRLLMQTECPSWLYPVTQGATTIWERWDCQRPDGTINTSSMTSFNHYALGAVADWLHRTVAGLAPAEPGYRRITIQPRPGSDLTHASAQHRTPYGLSKVAWRLEDDKLSVEAVIPPNTTAHVVLPGRESELIEVGSGSYHWTYEYQQQKG</sequence>
<evidence type="ECO:0000313" key="9">
    <source>
        <dbReference type="EMBL" id="GHO46755.1"/>
    </source>
</evidence>